<evidence type="ECO:0000313" key="8">
    <source>
        <dbReference type="EMBL" id="KAI6654981.1"/>
    </source>
</evidence>
<evidence type="ECO:0000256" key="4">
    <source>
        <dbReference type="ARBA" id="ARBA00022884"/>
    </source>
</evidence>
<dbReference type="InterPro" id="IPR047575">
    <property type="entry name" value="Sm"/>
</dbReference>
<comment type="function">
    <text evidence="6">Probably involved with other LSm subunits in the general process of degradation of mRNAs.</text>
</comment>
<keyword evidence="2 6" id="KW-0963">Cytoplasm</keyword>
<dbReference type="InterPro" id="IPR044642">
    <property type="entry name" value="PTHR15588"/>
</dbReference>
<evidence type="ECO:0000256" key="1">
    <source>
        <dbReference type="ARBA" id="ARBA00006850"/>
    </source>
</evidence>
<keyword evidence="4 6" id="KW-0694">RNA-binding</keyword>
<dbReference type="GO" id="GO:1990904">
    <property type="term" value="C:ribonucleoprotein complex"/>
    <property type="evidence" value="ECO:0007669"/>
    <property type="project" value="UniProtKB-KW"/>
</dbReference>
<keyword evidence="9" id="KW-1185">Reference proteome</keyword>
<evidence type="ECO:0000259" key="7">
    <source>
        <dbReference type="PROSITE" id="PS52002"/>
    </source>
</evidence>
<evidence type="ECO:0000313" key="9">
    <source>
        <dbReference type="Proteomes" id="UP001165289"/>
    </source>
</evidence>
<evidence type="ECO:0000256" key="3">
    <source>
        <dbReference type="ARBA" id="ARBA00022664"/>
    </source>
</evidence>
<dbReference type="GO" id="GO:0000932">
    <property type="term" value="C:P-body"/>
    <property type="evidence" value="ECO:0007669"/>
    <property type="project" value="UniProtKB-SubCell"/>
</dbReference>
<organism evidence="8 9">
    <name type="scientific">Oopsacas minuta</name>
    <dbReference type="NCBI Taxonomy" id="111878"/>
    <lineage>
        <taxon>Eukaryota</taxon>
        <taxon>Metazoa</taxon>
        <taxon>Porifera</taxon>
        <taxon>Hexactinellida</taxon>
        <taxon>Hexasterophora</taxon>
        <taxon>Lyssacinosida</taxon>
        <taxon>Leucopsacidae</taxon>
        <taxon>Oopsacas</taxon>
    </lineage>
</organism>
<feature type="domain" description="Sm" evidence="7">
    <location>
        <begin position="17"/>
        <end position="92"/>
    </location>
</feature>
<dbReference type="InterPro" id="IPR034104">
    <property type="entry name" value="Lsm1"/>
</dbReference>
<sequence length="125" mass="14426">MTGEPFDFKSLDPEGLTSVVILVEFVDKKVLTLLRDGTIYIGFLRTFDQYGTIILHKTIERIYINEEYGEIPLGVFLIRSENIVLIGEIDSENEYPQKLTLIPKDEILRKRAELREGTDNFITDD</sequence>
<dbReference type="GO" id="GO:0003729">
    <property type="term" value="F:mRNA binding"/>
    <property type="evidence" value="ECO:0007669"/>
    <property type="project" value="TreeGrafter"/>
</dbReference>
<comment type="caution">
    <text evidence="8">The sequence shown here is derived from an EMBL/GenBank/DDBJ whole genome shotgun (WGS) entry which is preliminary data.</text>
</comment>
<name>A0AAV7K1H7_9METZ</name>
<comment type="subcellular location">
    <subcellularLocation>
        <location evidence="6">Cytoplasm</location>
    </subcellularLocation>
    <subcellularLocation>
        <location evidence="6">Cytoplasm</location>
        <location evidence="6">P-body</location>
    </subcellularLocation>
</comment>
<keyword evidence="3 6" id="KW-0507">mRNA processing</keyword>
<dbReference type="PANTHER" id="PTHR15588:SF8">
    <property type="entry name" value="U6 SNRNA-ASSOCIATED SM-LIKE PROTEIN LSM1"/>
    <property type="match status" value="1"/>
</dbReference>
<comment type="subunit">
    <text evidence="6">LSm subunits form a heteromer with a donut shape.</text>
</comment>
<reference evidence="8 9" key="1">
    <citation type="journal article" date="2023" name="BMC Biol.">
        <title>The compact genome of the sponge Oopsacas minuta (Hexactinellida) is lacking key metazoan core genes.</title>
        <authorList>
            <person name="Santini S."/>
            <person name="Schenkelaars Q."/>
            <person name="Jourda C."/>
            <person name="Duchesne M."/>
            <person name="Belahbib H."/>
            <person name="Rocher C."/>
            <person name="Selva M."/>
            <person name="Riesgo A."/>
            <person name="Vervoort M."/>
            <person name="Leys S.P."/>
            <person name="Kodjabachian L."/>
            <person name="Le Bivic A."/>
            <person name="Borchiellini C."/>
            <person name="Claverie J.M."/>
            <person name="Renard E."/>
        </authorList>
    </citation>
    <scope>NUCLEOTIDE SEQUENCE [LARGE SCALE GENOMIC DNA]</scope>
    <source>
        <strain evidence="8">SPO-2</strain>
    </source>
</reference>
<dbReference type="CDD" id="cd01728">
    <property type="entry name" value="LSm1"/>
    <property type="match status" value="1"/>
</dbReference>
<keyword evidence="5 6" id="KW-0687">Ribonucleoprotein</keyword>
<evidence type="ECO:0000256" key="2">
    <source>
        <dbReference type="ARBA" id="ARBA00022490"/>
    </source>
</evidence>
<dbReference type="GO" id="GO:0006397">
    <property type="term" value="P:mRNA processing"/>
    <property type="evidence" value="ECO:0007669"/>
    <property type="project" value="UniProtKB-UniRule"/>
</dbReference>
<dbReference type="InterPro" id="IPR001163">
    <property type="entry name" value="Sm_dom_euk/arc"/>
</dbReference>
<protein>
    <recommendedName>
        <fullName evidence="6">U6 snRNA-associated Sm-like protein LSm1</fullName>
    </recommendedName>
</protein>
<proteinExistence type="inferred from homology"/>
<dbReference type="Gene3D" id="2.30.30.100">
    <property type="match status" value="1"/>
</dbReference>
<accession>A0AAV7K1H7</accession>
<dbReference type="Proteomes" id="UP001165289">
    <property type="component" value="Unassembled WGS sequence"/>
</dbReference>
<dbReference type="GO" id="GO:1990726">
    <property type="term" value="C:Lsm1-7-Pat1 complex"/>
    <property type="evidence" value="ECO:0007669"/>
    <property type="project" value="TreeGrafter"/>
</dbReference>
<dbReference type="Pfam" id="PF01423">
    <property type="entry name" value="LSM"/>
    <property type="match status" value="1"/>
</dbReference>
<dbReference type="PROSITE" id="PS52002">
    <property type="entry name" value="SM"/>
    <property type="match status" value="1"/>
</dbReference>
<evidence type="ECO:0000256" key="6">
    <source>
        <dbReference type="RuleBase" id="RU365047"/>
    </source>
</evidence>
<evidence type="ECO:0000256" key="5">
    <source>
        <dbReference type="ARBA" id="ARBA00023274"/>
    </source>
</evidence>
<dbReference type="PANTHER" id="PTHR15588">
    <property type="entry name" value="LSM1"/>
    <property type="match status" value="1"/>
</dbReference>
<dbReference type="AlphaFoldDB" id="A0AAV7K1H7"/>
<dbReference type="SUPFAM" id="SSF50182">
    <property type="entry name" value="Sm-like ribonucleoproteins"/>
    <property type="match status" value="1"/>
</dbReference>
<dbReference type="InterPro" id="IPR010920">
    <property type="entry name" value="LSM_dom_sf"/>
</dbReference>
<comment type="similarity">
    <text evidence="1 6">Belongs to the snRNP Sm proteins family.</text>
</comment>
<dbReference type="EMBL" id="JAKMXF010000217">
    <property type="protein sequence ID" value="KAI6654981.1"/>
    <property type="molecule type" value="Genomic_DNA"/>
</dbReference>
<gene>
    <name evidence="6" type="primary">LSM1</name>
    <name evidence="8" type="ORF">LOD99_11448</name>
</gene>
<dbReference type="SMART" id="SM00651">
    <property type="entry name" value="Sm"/>
    <property type="match status" value="1"/>
</dbReference>
<dbReference type="GO" id="GO:0000290">
    <property type="term" value="P:deadenylation-dependent decapping of nuclear-transcribed mRNA"/>
    <property type="evidence" value="ECO:0007669"/>
    <property type="project" value="TreeGrafter"/>
</dbReference>